<proteinExistence type="predicted"/>
<comment type="caution">
    <text evidence="1">The sequence shown here is derived from an EMBL/GenBank/DDBJ whole genome shotgun (WGS) entry which is preliminary data.</text>
</comment>
<organism evidence="1 2">
    <name type="scientific">Xenorhabdus szentirmaii DSM 16338</name>
    <dbReference type="NCBI Taxonomy" id="1427518"/>
    <lineage>
        <taxon>Bacteria</taxon>
        <taxon>Pseudomonadati</taxon>
        <taxon>Pseudomonadota</taxon>
        <taxon>Gammaproteobacteria</taxon>
        <taxon>Enterobacterales</taxon>
        <taxon>Morganellaceae</taxon>
        <taxon>Xenorhabdus</taxon>
    </lineage>
</organism>
<keyword evidence="2" id="KW-1185">Reference proteome</keyword>
<dbReference type="Proteomes" id="UP000019202">
    <property type="component" value="Unassembled WGS sequence"/>
</dbReference>
<dbReference type="RefSeq" id="WP_038241172.1">
    <property type="nucleotide sequence ID" value="NZ_CAWLWS010000122.1"/>
</dbReference>
<dbReference type="AlphaFoldDB" id="W1J324"/>
<protein>
    <submittedName>
        <fullName evidence="1">Uncharacterized protein</fullName>
    </submittedName>
</protein>
<name>W1J324_9GAMM</name>
<accession>W1J324</accession>
<evidence type="ECO:0000313" key="1">
    <source>
        <dbReference type="EMBL" id="CDL85124.1"/>
    </source>
</evidence>
<dbReference type="OrthoDB" id="2088102at2"/>
<dbReference type="STRING" id="1427518.XSR1_600007"/>
<dbReference type="EMBL" id="CBXF010000122">
    <property type="protein sequence ID" value="CDL85124.1"/>
    <property type="molecule type" value="Genomic_DNA"/>
</dbReference>
<sequence length="103" mass="11892">MYDYIDDLWCLISEGLLLIHQGKEFKCYFLDQPIEIKFIPSKGGRVTISINCHVEFQTSVDKKEFLISMSEYAEKFSEKIEELNPKATGIYKAVMKNLSAMSL</sequence>
<gene>
    <name evidence="1" type="ORF">XSR1_600007</name>
</gene>
<reference evidence="1" key="1">
    <citation type="submission" date="2013-11" db="EMBL/GenBank/DDBJ databases">
        <title>Draft genome sequence and annotation of the entomopathogenic bacteria, Xenorhabdus cabanillasi strain JM26 and Xenorhabdus szentirmai strain DSM 16338.</title>
        <authorList>
            <person name="Gualtieri M."/>
            <person name="Ogier J.C."/>
            <person name="Pages S."/>
            <person name="Givaudan A."/>
            <person name="Gaudriault S."/>
        </authorList>
    </citation>
    <scope>NUCLEOTIDE SEQUENCE [LARGE SCALE GENOMIC DNA]</scope>
    <source>
        <strain evidence="1">DSM 16338</strain>
    </source>
</reference>
<evidence type="ECO:0000313" key="2">
    <source>
        <dbReference type="Proteomes" id="UP000019202"/>
    </source>
</evidence>